<keyword evidence="4" id="KW-0597">Phosphoprotein</keyword>
<dbReference type="InterPro" id="IPR036097">
    <property type="entry name" value="HisK_dim/P_sf"/>
</dbReference>
<evidence type="ECO:0000256" key="3">
    <source>
        <dbReference type="ARBA" id="ARBA00012438"/>
    </source>
</evidence>
<dbReference type="PANTHER" id="PTHR45569:SF1">
    <property type="entry name" value="SENSOR PROTEIN KDPD"/>
    <property type="match status" value="1"/>
</dbReference>
<feature type="transmembrane region" description="Helical" evidence="14">
    <location>
        <begin position="148"/>
        <end position="169"/>
    </location>
</feature>
<dbReference type="SMART" id="SM00387">
    <property type="entry name" value="HATPase_c"/>
    <property type="match status" value="1"/>
</dbReference>
<evidence type="ECO:0000256" key="14">
    <source>
        <dbReference type="SAM" id="Phobius"/>
    </source>
</evidence>
<dbReference type="EC" id="2.7.13.3" evidence="3"/>
<evidence type="ECO:0000256" key="5">
    <source>
        <dbReference type="ARBA" id="ARBA00022679"/>
    </source>
</evidence>
<dbReference type="CDD" id="cd00082">
    <property type="entry name" value="HisKA"/>
    <property type="match status" value="1"/>
</dbReference>
<evidence type="ECO:0000256" key="10">
    <source>
        <dbReference type="ARBA" id="ARBA00022989"/>
    </source>
</evidence>
<dbReference type="GO" id="GO:0042802">
    <property type="term" value="F:identical protein binding"/>
    <property type="evidence" value="ECO:0007669"/>
    <property type="project" value="UniProtKB-ARBA"/>
</dbReference>
<keyword evidence="10 14" id="KW-1133">Transmembrane helix</keyword>
<evidence type="ECO:0000256" key="8">
    <source>
        <dbReference type="ARBA" id="ARBA00022777"/>
    </source>
</evidence>
<evidence type="ECO:0000256" key="2">
    <source>
        <dbReference type="ARBA" id="ARBA00004141"/>
    </source>
</evidence>
<keyword evidence="6 14" id="KW-0812">Transmembrane</keyword>
<evidence type="ECO:0000256" key="11">
    <source>
        <dbReference type="ARBA" id="ARBA00023012"/>
    </source>
</evidence>
<dbReference type="Gene3D" id="3.30.450.40">
    <property type="match status" value="1"/>
</dbReference>
<keyword evidence="5" id="KW-0808">Transferase</keyword>
<keyword evidence="9" id="KW-0067">ATP-binding</keyword>
<organism evidence="16 17">
    <name type="scientific">Pollutimonas nitritireducens</name>
    <dbReference type="NCBI Taxonomy" id="2045209"/>
    <lineage>
        <taxon>Bacteria</taxon>
        <taxon>Pseudomonadati</taxon>
        <taxon>Pseudomonadota</taxon>
        <taxon>Betaproteobacteria</taxon>
        <taxon>Burkholderiales</taxon>
        <taxon>Alcaligenaceae</taxon>
        <taxon>Pollutimonas</taxon>
    </lineage>
</organism>
<feature type="transmembrane region" description="Helical" evidence="14">
    <location>
        <begin position="72"/>
        <end position="90"/>
    </location>
</feature>
<dbReference type="InterPro" id="IPR029016">
    <property type="entry name" value="GAF-like_dom_sf"/>
</dbReference>
<dbReference type="InterPro" id="IPR003018">
    <property type="entry name" value="GAF"/>
</dbReference>
<dbReference type="InterPro" id="IPR003594">
    <property type="entry name" value="HATPase_dom"/>
</dbReference>
<dbReference type="SUPFAM" id="SSF55781">
    <property type="entry name" value="GAF domain-like"/>
    <property type="match status" value="1"/>
</dbReference>
<evidence type="ECO:0000256" key="13">
    <source>
        <dbReference type="SAM" id="MobiDB-lite"/>
    </source>
</evidence>
<dbReference type="InterPro" id="IPR038318">
    <property type="entry name" value="KdpD_sf"/>
</dbReference>
<protein>
    <recommendedName>
        <fullName evidence="3">histidine kinase</fullName>
        <ecNumber evidence="3">2.7.13.3</ecNumber>
    </recommendedName>
</protein>
<dbReference type="InterPro" id="IPR003661">
    <property type="entry name" value="HisK_dim/P_dom"/>
</dbReference>
<dbReference type="InterPro" id="IPR052023">
    <property type="entry name" value="Histidine_kinase_KdpD"/>
</dbReference>
<keyword evidence="7" id="KW-0547">Nucleotide-binding</keyword>
<feature type="transmembrane region" description="Helical" evidence="14">
    <location>
        <begin position="96"/>
        <end position="112"/>
    </location>
</feature>
<feature type="domain" description="Histidine kinase" evidence="15">
    <location>
        <begin position="344"/>
        <end position="559"/>
    </location>
</feature>
<dbReference type="Gene3D" id="3.30.565.10">
    <property type="entry name" value="Histidine kinase-like ATPase, C-terminal domain"/>
    <property type="match status" value="1"/>
</dbReference>
<comment type="catalytic activity">
    <reaction evidence="1">
        <text>ATP + protein L-histidine = ADP + protein N-phospho-L-histidine.</text>
        <dbReference type="EC" id="2.7.13.3"/>
    </reaction>
</comment>
<dbReference type="GO" id="GO:0000155">
    <property type="term" value="F:phosphorelay sensor kinase activity"/>
    <property type="evidence" value="ECO:0007669"/>
    <property type="project" value="InterPro"/>
</dbReference>
<dbReference type="InterPro" id="IPR025201">
    <property type="entry name" value="KdpD_TM"/>
</dbReference>
<dbReference type="EMBL" id="PDNV01000008">
    <property type="protein sequence ID" value="PLC53192.1"/>
    <property type="molecule type" value="Genomic_DNA"/>
</dbReference>
<dbReference type="Gene3D" id="1.10.287.130">
    <property type="match status" value="1"/>
</dbReference>
<feature type="compositionally biased region" description="Polar residues" evidence="13">
    <location>
        <begin position="13"/>
        <end position="28"/>
    </location>
</feature>
<dbReference type="FunFam" id="3.30.565.10:FF:000042">
    <property type="entry name" value="Two-component sensor histidine kinase KdpD"/>
    <property type="match status" value="1"/>
</dbReference>
<dbReference type="Pfam" id="PF13492">
    <property type="entry name" value="GAF_3"/>
    <property type="match status" value="1"/>
</dbReference>
<gene>
    <name evidence="16" type="ORF">CR155_12935</name>
</gene>
<dbReference type="SUPFAM" id="SSF47384">
    <property type="entry name" value="Homodimeric domain of signal transducing histidine kinase"/>
    <property type="match status" value="1"/>
</dbReference>
<dbReference type="SMART" id="SM00388">
    <property type="entry name" value="HisKA"/>
    <property type="match status" value="1"/>
</dbReference>
<dbReference type="SUPFAM" id="SSF55874">
    <property type="entry name" value="ATPase domain of HSP90 chaperone/DNA topoisomerase II/histidine kinase"/>
    <property type="match status" value="1"/>
</dbReference>
<comment type="subcellular location">
    <subcellularLocation>
        <location evidence="2">Membrane</location>
        <topology evidence="2">Multi-pass membrane protein</topology>
    </subcellularLocation>
</comment>
<evidence type="ECO:0000256" key="7">
    <source>
        <dbReference type="ARBA" id="ARBA00022741"/>
    </source>
</evidence>
<keyword evidence="12 14" id="KW-0472">Membrane</keyword>
<comment type="caution">
    <text evidence="16">The sequence shown here is derived from an EMBL/GenBank/DDBJ whole genome shotgun (WGS) entry which is preliminary data.</text>
</comment>
<evidence type="ECO:0000256" key="4">
    <source>
        <dbReference type="ARBA" id="ARBA00022553"/>
    </source>
</evidence>
<name>A0A2N4UDV3_9BURK</name>
<dbReference type="Proteomes" id="UP000234328">
    <property type="component" value="Unassembled WGS sequence"/>
</dbReference>
<reference evidence="16 17" key="1">
    <citation type="submission" date="2017-10" db="EMBL/GenBank/DDBJ databases">
        <title>Two draft genome sequences of Pusillimonas sp. strains isolated from a nitrate- and radionuclide-contaminated groundwater in Russia.</title>
        <authorList>
            <person name="Grouzdev D.S."/>
            <person name="Tourova T.P."/>
            <person name="Goeva M.A."/>
            <person name="Babich T.L."/>
            <person name="Sokolova D.S."/>
            <person name="Abdullin R."/>
            <person name="Poltaraus A.B."/>
            <person name="Toshchakov S.V."/>
            <person name="Nazina T.N."/>
        </authorList>
    </citation>
    <scope>NUCLEOTIDE SEQUENCE [LARGE SCALE GENOMIC DNA]</scope>
    <source>
        <strain evidence="16 17">JR1/69-2-13</strain>
    </source>
</reference>
<keyword evidence="8" id="KW-0418">Kinase</keyword>
<dbReference type="PRINTS" id="PR00344">
    <property type="entry name" value="BCTRLSENSOR"/>
</dbReference>
<dbReference type="PANTHER" id="PTHR45569">
    <property type="entry name" value="SENSOR PROTEIN KDPD"/>
    <property type="match status" value="1"/>
</dbReference>
<dbReference type="Gene3D" id="1.20.120.620">
    <property type="entry name" value="Backbone structure of the membrane domain of e. Coli histidine kinase receptor kdpd"/>
    <property type="match status" value="1"/>
</dbReference>
<dbReference type="GO" id="GO:0005886">
    <property type="term" value="C:plasma membrane"/>
    <property type="evidence" value="ECO:0007669"/>
    <property type="project" value="TreeGrafter"/>
</dbReference>
<dbReference type="InterPro" id="IPR004358">
    <property type="entry name" value="Sig_transdc_His_kin-like_C"/>
</dbReference>
<dbReference type="InterPro" id="IPR036890">
    <property type="entry name" value="HATPase_C_sf"/>
</dbReference>
<dbReference type="GO" id="GO:0005524">
    <property type="term" value="F:ATP binding"/>
    <property type="evidence" value="ECO:0007669"/>
    <property type="project" value="UniProtKB-KW"/>
</dbReference>
<proteinExistence type="predicted"/>
<dbReference type="InterPro" id="IPR005467">
    <property type="entry name" value="His_kinase_dom"/>
</dbReference>
<evidence type="ECO:0000256" key="12">
    <source>
        <dbReference type="ARBA" id="ARBA00023136"/>
    </source>
</evidence>
<dbReference type="CDD" id="cd00075">
    <property type="entry name" value="HATPase"/>
    <property type="match status" value="1"/>
</dbReference>
<sequence length="578" mass="62493">MVGNPEQPHHSDTGPTKPTSSHLSPANTMLSTRNRIRKSLATLTGIDKDLAKQLSFGLPAAQLPGSSGRFSGFKWAIGACLVATLLALPIRGLLDLANIVMVYLLAVVLVAVRFGLGPGVFASILSVLVFGVFLVPPYQSLTVADTQYLFMLGVMFAVAVIISSLAANLRRQVTISHYREQRANELFELSKALSVAITNEQIAAVATNHANAMFQSGVVLLLPDAHGKLWPADTNDDARASISPVALHSAQAVFDSQPLSNPDSVKISARALFLPLRAPTQVRGVLVVMTDDARRLLLPEQQRLLQTCATQIALALERLHFVELAKDALVSVESERLRNALLSAVSHDVRTPLTAIIGLSSTLATQQSTLSDQTRAELIEAIQQEAYRMNKLVTNLLDMGRLQTGNLKLNRQWQMFEEVVGSALSQLSRALDDRNIELALPPTLPLLHFDAVLIERLLCNLLDNAIKYSSPAAPIRIAAVLDDGNVRVSIDDCGTGVPVGLEQAIFEKFVQANPQSTLSGTGLGLSICRAIIEAHGGRIGVDERYRPGARFWFTLPLGSPPSYEGCAEFDTLDRTRSA</sequence>
<accession>A0A2N4UDV3</accession>
<dbReference type="Pfam" id="PF00512">
    <property type="entry name" value="HisKA"/>
    <property type="match status" value="1"/>
</dbReference>
<evidence type="ECO:0000313" key="16">
    <source>
        <dbReference type="EMBL" id="PLC53192.1"/>
    </source>
</evidence>
<evidence type="ECO:0000259" key="15">
    <source>
        <dbReference type="PROSITE" id="PS50109"/>
    </source>
</evidence>
<dbReference type="Pfam" id="PF13493">
    <property type="entry name" value="DUF4118"/>
    <property type="match status" value="1"/>
</dbReference>
<evidence type="ECO:0000256" key="9">
    <source>
        <dbReference type="ARBA" id="ARBA00022840"/>
    </source>
</evidence>
<keyword evidence="17" id="KW-1185">Reference proteome</keyword>
<evidence type="ECO:0000256" key="1">
    <source>
        <dbReference type="ARBA" id="ARBA00000085"/>
    </source>
</evidence>
<dbReference type="AlphaFoldDB" id="A0A2N4UDV3"/>
<dbReference type="PROSITE" id="PS50109">
    <property type="entry name" value="HIS_KIN"/>
    <property type="match status" value="1"/>
</dbReference>
<evidence type="ECO:0000256" key="6">
    <source>
        <dbReference type="ARBA" id="ARBA00022692"/>
    </source>
</evidence>
<dbReference type="Pfam" id="PF02518">
    <property type="entry name" value="HATPase_c"/>
    <property type="match status" value="1"/>
</dbReference>
<evidence type="ECO:0000313" key="17">
    <source>
        <dbReference type="Proteomes" id="UP000234328"/>
    </source>
</evidence>
<keyword evidence="11" id="KW-0902">Two-component regulatory system</keyword>
<feature type="region of interest" description="Disordered" evidence="13">
    <location>
        <begin position="1"/>
        <end position="28"/>
    </location>
</feature>